<keyword evidence="10" id="KW-1185">Reference proteome</keyword>
<accession>A0A2T5VEU9</accession>
<dbReference type="AlphaFoldDB" id="A0A2T5VEU9"/>
<dbReference type="Pfam" id="PF01479">
    <property type="entry name" value="S4"/>
    <property type="match status" value="1"/>
</dbReference>
<dbReference type="InterPro" id="IPR050343">
    <property type="entry name" value="RsuA_PseudoU_synthase"/>
</dbReference>
<evidence type="ECO:0000313" key="9">
    <source>
        <dbReference type="EMBL" id="PTW62285.1"/>
    </source>
</evidence>
<feature type="region of interest" description="Disordered" evidence="7">
    <location>
        <begin position="263"/>
        <end position="440"/>
    </location>
</feature>
<dbReference type="NCBIfam" id="TIGR00093">
    <property type="entry name" value="pseudouridine synthase"/>
    <property type="match status" value="1"/>
</dbReference>
<dbReference type="InterPro" id="IPR018496">
    <property type="entry name" value="PsdUridine_synth_RsuA/RluB_CS"/>
</dbReference>
<dbReference type="Proteomes" id="UP000244081">
    <property type="component" value="Unassembled WGS sequence"/>
</dbReference>
<dbReference type="PANTHER" id="PTHR47683">
    <property type="entry name" value="PSEUDOURIDINE SYNTHASE FAMILY PROTEIN-RELATED"/>
    <property type="match status" value="1"/>
</dbReference>
<evidence type="ECO:0000313" key="10">
    <source>
        <dbReference type="Proteomes" id="UP000244081"/>
    </source>
</evidence>
<dbReference type="EMBL" id="QAYG01000001">
    <property type="protein sequence ID" value="PTW62285.1"/>
    <property type="molecule type" value="Genomic_DNA"/>
</dbReference>
<evidence type="ECO:0000256" key="4">
    <source>
        <dbReference type="ARBA" id="ARBA00023235"/>
    </source>
</evidence>
<dbReference type="Gene3D" id="3.10.290.10">
    <property type="entry name" value="RNA-binding S4 domain"/>
    <property type="match status" value="1"/>
</dbReference>
<dbReference type="InterPro" id="IPR000748">
    <property type="entry name" value="PsdUridine_synth_RsuA/RluB/E/F"/>
</dbReference>
<evidence type="ECO:0000256" key="2">
    <source>
        <dbReference type="ARBA" id="ARBA00008348"/>
    </source>
</evidence>
<dbReference type="PROSITE" id="PS01149">
    <property type="entry name" value="PSI_RSU"/>
    <property type="match status" value="1"/>
</dbReference>
<dbReference type="InterPro" id="IPR002942">
    <property type="entry name" value="S4_RNA-bd"/>
</dbReference>
<comment type="caution">
    <text evidence="9">The sequence shown here is derived from an EMBL/GenBank/DDBJ whole genome shotgun (WGS) entry which is preliminary data.</text>
</comment>
<dbReference type="PANTHER" id="PTHR47683:SF3">
    <property type="entry name" value="RIBOSOMAL LARGE SUBUNIT PSEUDOURIDINE SYNTHASE B"/>
    <property type="match status" value="1"/>
</dbReference>
<keyword evidence="3 5" id="KW-0694">RNA-binding</keyword>
<dbReference type="FunFam" id="3.10.290.10:FF:000003">
    <property type="entry name" value="Pseudouridine synthase"/>
    <property type="match status" value="1"/>
</dbReference>
<dbReference type="PROSITE" id="PS50889">
    <property type="entry name" value="S4"/>
    <property type="match status" value="1"/>
</dbReference>
<dbReference type="InterPro" id="IPR006145">
    <property type="entry name" value="PsdUridine_synth_RsuA/RluA"/>
</dbReference>
<evidence type="ECO:0000256" key="3">
    <source>
        <dbReference type="ARBA" id="ARBA00022884"/>
    </source>
</evidence>
<dbReference type="GO" id="GO:0003723">
    <property type="term" value="F:RNA binding"/>
    <property type="evidence" value="ECO:0007669"/>
    <property type="project" value="UniProtKB-KW"/>
</dbReference>
<sequence>MVKDTSKPTAPGAGAEADNGADKGERIAKVMARAGLCSRREAEGWIAAGRVEINGRKLTTPAITVTAKDKVVVDGQALPMRERTRLWLFNKPKGFVTTSRDPEGRPTVFDRLPKDLPRVISVGRLDINTEGLLLLTNDGGLARMLELPATGWLRRYRVRAHGKVTQADLDALKNGIAIDGVFYGAIEAEVDREQGSNIWLTLGLREGKNREVKRVLEHLGLSVNRLIRISFGPFQLADLAEGTTREIRGRVLRDQLGDKLARESGADFDAPINQRQQDQKKQAANAKTTKKPGKPRAKTEPGWISAKQGEQAHAKAHPKHKAGGAKPGLKSRPDAEASTPPKGRGGAGSRIPANARPGGTGGRGPSDEAPARGGKAAGSRSSGGQASGNKASGSQTRGDKTRGGSGGPRTSSPGAGGPGAGGRGGPKPGNRGPRSRPPKS</sequence>
<protein>
    <recommendedName>
        <fullName evidence="6">Pseudouridine synthase</fullName>
        <ecNumber evidence="6">5.4.99.-</ecNumber>
    </recommendedName>
</protein>
<feature type="compositionally biased region" description="Basic residues" evidence="7">
    <location>
        <begin position="314"/>
        <end position="323"/>
    </location>
</feature>
<dbReference type="SUPFAM" id="SSF55174">
    <property type="entry name" value="Alpha-L RNA-binding motif"/>
    <property type="match status" value="1"/>
</dbReference>
<comment type="catalytic activity">
    <reaction evidence="1">
        <text>a uridine in RNA = a pseudouridine in RNA</text>
        <dbReference type="Rhea" id="RHEA:48348"/>
        <dbReference type="Rhea" id="RHEA-COMP:12068"/>
        <dbReference type="Rhea" id="RHEA-COMP:12069"/>
        <dbReference type="ChEBI" id="CHEBI:65314"/>
        <dbReference type="ChEBI" id="CHEBI:65315"/>
    </reaction>
</comment>
<evidence type="ECO:0000256" key="1">
    <source>
        <dbReference type="ARBA" id="ARBA00000073"/>
    </source>
</evidence>
<dbReference type="GO" id="GO:0000455">
    <property type="term" value="P:enzyme-directed rRNA pseudouridine synthesis"/>
    <property type="evidence" value="ECO:0007669"/>
    <property type="project" value="UniProtKB-ARBA"/>
</dbReference>
<organism evidence="9 10">
    <name type="scientific">Breoghania corrubedonensis</name>
    <dbReference type="NCBI Taxonomy" id="665038"/>
    <lineage>
        <taxon>Bacteria</taxon>
        <taxon>Pseudomonadati</taxon>
        <taxon>Pseudomonadota</taxon>
        <taxon>Alphaproteobacteria</taxon>
        <taxon>Hyphomicrobiales</taxon>
        <taxon>Stappiaceae</taxon>
        <taxon>Breoghania</taxon>
    </lineage>
</organism>
<proteinExistence type="inferred from homology"/>
<gene>
    <name evidence="9" type="ORF">C8N35_101325</name>
</gene>
<dbReference type="Pfam" id="PF00849">
    <property type="entry name" value="PseudoU_synth_2"/>
    <property type="match status" value="1"/>
</dbReference>
<feature type="compositionally biased region" description="Gly residues" evidence="7">
    <location>
        <begin position="414"/>
        <end position="427"/>
    </location>
</feature>
<dbReference type="InterPro" id="IPR042092">
    <property type="entry name" value="PsdUridine_s_RsuA/RluB/E/F_cat"/>
</dbReference>
<evidence type="ECO:0000256" key="6">
    <source>
        <dbReference type="RuleBase" id="RU003887"/>
    </source>
</evidence>
<dbReference type="GO" id="GO:0120159">
    <property type="term" value="F:rRNA pseudouridine synthase activity"/>
    <property type="evidence" value="ECO:0007669"/>
    <property type="project" value="UniProtKB-ARBA"/>
</dbReference>
<keyword evidence="4 6" id="KW-0413">Isomerase</keyword>
<dbReference type="SMART" id="SM00363">
    <property type="entry name" value="S4"/>
    <property type="match status" value="1"/>
</dbReference>
<dbReference type="InterPro" id="IPR020094">
    <property type="entry name" value="TruA/RsuA/RluB/E/F_N"/>
</dbReference>
<dbReference type="Gene3D" id="3.30.70.580">
    <property type="entry name" value="Pseudouridine synthase I, catalytic domain, N-terminal subdomain"/>
    <property type="match status" value="1"/>
</dbReference>
<feature type="compositionally biased region" description="Low complexity" evidence="7">
    <location>
        <begin position="371"/>
        <end position="388"/>
    </location>
</feature>
<feature type="region of interest" description="Disordered" evidence="7">
    <location>
        <begin position="1"/>
        <end position="21"/>
    </location>
</feature>
<reference evidence="9 10" key="1">
    <citation type="submission" date="2018-04" db="EMBL/GenBank/DDBJ databases">
        <title>Genomic Encyclopedia of Archaeal and Bacterial Type Strains, Phase II (KMG-II): from individual species to whole genera.</title>
        <authorList>
            <person name="Goeker M."/>
        </authorList>
    </citation>
    <scope>NUCLEOTIDE SEQUENCE [LARGE SCALE GENOMIC DNA]</scope>
    <source>
        <strain evidence="9 10">DSM 23382</strain>
    </source>
</reference>
<dbReference type="OrthoDB" id="9807213at2"/>
<evidence type="ECO:0000259" key="8">
    <source>
        <dbReference type="SMART" id="SM00363"/>
    </source>
</evidence>
<dbReference type="RefSeq" id="WP_107987876.1">
    <property type="nucleotide sequence ID" value="NZ_QAYG01000001.1"/>
</dbReference>
<dbReference type="Gene3D" id="3.30.70.1560">
    <property type="entry name" value="Alpha-L RNA-binding motif"/>
    <property type="match status" value="1"/>
</dbReference>
<dbReference type="EC" id="5.4.99.-" evidence="6"/>
<dbReference type="InterPro" id="IPR020103">
    <property type="entry name" value="PsdUridine_synth_cat_dom_sf"/>
</dbReference>
<dbReference type="InterPro" id="IPR036986">
    <property type="entry name" value="S4_RNA-bd_sf"/>
</dbReference>
<evidence type="ECO:0000256" key="7">
    <source>
        <dbReference type="SAM" id="MobiDB-lite"/>
    </source>
</evidence>
<dbReference type="CDD" id="cd00165">
    <property type="entry name" value="S4"/>
    <property type="match status" value="1"/>
</dbReference>
<dbReference type="CDD" id="cd02556">
    <property type="entry name" value="PseudoU_synth_RluB"/>
    <property type="match status" value="1"/>
</dbReference>
<dbReference type="SUPFAM" id="SSF55120">
    <property type="entry name" value="Pseudouridine synthase"/>
    <property type="match status" value="1"/>
</dbReference>
<comment type="similarity">
    <text evidence="2 6">Belongs to the pseudouridine synthase RsuA family.</text>
</comment>
<evidence type="ECO:0000256" key="5">
    <source>
        <dbReference type="PROSITE-ProRule" id="PRU00182"/>
    </source>
</evidence>
<feature type="domain" description="RNA-binding S4" evidence="8">
    <location>
        <begin position="25"/>
        <end position="92"/>
    </location>
</feature>
<name>A0A2T5VEU9_9HYPH</name>